<gene>
    <name evidence="1" type="ORF">ACFP3U_06780</name>
</gene>
<evidence type="ECO:0000313" key="2">
    <source>
        <dbReference type="Proteomes" id="UP001595975"/>
    </source>
</evidence>
<comment type="caution">
    <text evidence="1">The sequence shown here is derived from an EMBL/GenBank/DDBJ whole genome shotgun (WGS) entry which is preliminary data.</text>
</comment>
<sequence>MTEYRVLSDDPRNRRLSGAAEEAALRRLLHGTVFDPRSGTAAATAADPAPEQPRTTAAHCRYAMDYED</sequence>
<dbReference type="RefSeq" id="WP_380224300.1">
    <property type="nucleotide sequence ID" value="NZ_JBHSOF010000005.1"/>
</dbReference>
<proteinExistence type="predicted"/>
<name>A0ABW0WYR3_9ACTN</name>
<reference evidence="2" key="1">
    <citation type="journal article" date="2019" name="Int. J. Syst. Evol. Microbiol.">
        <title>The Global Catalogue of Microorganisms (GCM) 10K type strain sequencing project: providing services to taxonomists for standard genome sequencing and annotation.</title>
        <authorList>
            <consortium name="The Broad Institute Genomics Platform"/>
            <consortium name="The Broad Institute Genome Sequencing Center for Infectious Disease"/>
            <person name="Wu L."/>
            <person name="Ma J."/>
        </authorList>
    </citation>
    <scope>NUCLEOTIDE SEQUENCE [LARGE SCALE GENOMIC DNA]</scope>
    <source>
        <strain evidence="2">CGMCC 4.1437</strain>
    </source>
</reference>
<protein>
    <submittedName>
        <fullName evidence="1">Uncharacterized protein</fullName>
    </submittedName>
</protein>
<dbReference type="Proteomes" id="UP001595975">
    <property type="component" value="Unassembled WGS sequence"/>
</dbReference>
<organism evidence="1 2">
    <name type="scientific">Kitasatospora misakiensis</name>
    <dbReference type="NCBI Taxonomy" id="67330"/>
    <lineage>
        <taxon>Bacteria</taxon>
        <taxon>Bacillati</taxon>
        <taxon>Actinomycetota</taxon>
        <taxon>Actinomycetes</taxon>
        <taxon>Kitasatosporales</taxon>
        <taxon>Streptomycetaceae</taxon>
        <taxon>Kitasatospora</taxon>
    </lineage>
</organism>
<dbReference type="EMBL" id="JBHSOF010000005">
    <property type="protein sequence ID" value="MFC5662688.1"/>
    <property type="molecule type" value="Genomic_DNA"/>
</dbReference>
<keyword evidence="2" id="KW-1185">Reference proteome</keyword>
<accession>A0ABW0WYR3</accession>
<evidence type="ECO:0000313" key="1">
    <source>
        <dbReference type="EMBL" id="MFC5662688.1"/>
    </source>
</evidence>